<dbReference type="InterPro" id="IPR000330">
    <property type="entry name" value="SNF2_N"/>
</dbReference>
<dbReference type="GO" id="GO:0008094">
    <property type="term" value="F:ATP-dependent activity, acting on DNA"/>
    <property type="evidence" value="ECO:0007669"/>
    <property type="project" value="TreeGrafter"/>
</dbReference>
<dbReference type="SMART" id="SM00490">
    <property type="entry name" value="HELICc"/>
    <property type="match status" value="1"/>
</dbReference>
<evidence type="ECO:0000259" key="5">
    <source>
        <dbReference type="PROSITE" id="PS51192"/>
    </source>
</evidence>
<dbReference type="InterPro" id="IPR027417">
    <property type="entry name" value="P-loop_NTPase"/>
</dbReference>
<dbReference type="AlphaFoldDB" id="A0A2N5UVJ8"/>
<dbReference type="Pfam" id="PF00271">
    <property type="entry name" value="Helicase_C"/>
    <property type="match status" value="1"/>
</dbReference>
<feature type="region of interest" description="Disordered" evidence="4">
    <location>
        <begin position="104"/>
        <end position="150"/>
    </location>
</feature>
<dbReference type="Gene3D" id="3.40.50.300">
    <property type="entry name" value="P-loop containing nucleotide triphosphate hydrolases"/>
    <property type="match status" value="1"/>
</dbReference>
<dbReference type="PANTHER" id="PTHR45626:SF14">
    <property type="entry name" value="ATP-DEPENDENT DNA HELICASE (EUROFUNG)"/>
    <property type="match status" value="1"/>
</dbReference>
<dbReference type="EMBL" id="PGCJ01000165">
    <property type="protein sequence ID" value="PLW41785.1"/>
    <property type="molecule type" value="Genomic_DNA"/>
</dbReference>
<reference evidence="7 8" key="1">
    <citation type="submission" date="2017-11" db="EMBL/GenBank/DDBJ databases">
        <title>De novo assembly and phasing of dikaryotic genomes from two isolates of Puccinia coronata f. sp. avenae, the causal agent of oat crown rust.</title>
        <authorList>
            <person name="Miller M.E."/>
            <person name="Zhang Y."/>
            <person name="Omidvar V."/>
            <person name="Sperschneider J."/>
            <person name="Schwessinger B."/>
            <person name="Raley C."/>
            <person name="Palmer J.M."/>
            <person name="Garnica D."/>
            <person name="Upadhyaya N."/>
            <person name="Rathjen J."/>
            <person name="Taylor J.M."/>
            <person name="Park R.F."/>
            <person name="Dodds P.N."/>
            <person name="Hirsch C.D."/>
            <person name="Kianian S.F."/>
            <person name="Figueroa M."/>
        </authorList>
    </citation>
    <scope>NUCLEOTIDE SEQUENCE [LARGE SCALE GENOMIC DNA]</scope>
    <source>
        <strain evidence="7">12NC29</strain>
    </source>
</reference>
<feature type="region of interest" description="Disordered" evidence="4">
    <location>
        <begin position="36"/>
        <end position="76"/>
    </location>
</feature>
<feature type="domain" description="Helicase ATP-binding" evidence="5">
    <location>
        <begin position="207"/>
        <end position="412"/>
    </location>
</feature>
<evidence type="ECO:0000313" key="7">
    <source>
        <dbReference type="EMBL" id="PLW41785.1"/>
    </source>
</evidence>
<dbReference type="InterPro" id="IPR001650">
    <property type="entry name" value="Helicase_C-like"/>
</dbReference>
<dbReference type="Pfam" id="PF00176">
    <property type="entry name" value="SNF2-rel_dom"/>
    <property type="match status" value="1"/>
</dbReference>
<dbReference type="STRING" id="200324.A0A2N5UVJ8"/>
<dbReference type="SUPFAM" id="SSF52540">
    <property type="entry name" value="P-loop containing nucleoside triphosphate hydrolases"/>
    <property type="match status" value="2"/>
</dbReference>
<dbReference type="CDD" id="cd18008">
    <property type="entry name" value="DEXDc_SHPRH-like"/>
    <property type="match status" value="1"/>
</dbReference>
<dbReference type="InterPro" id="IPR049730">
    <property type="entry name" value="SNF2/RAD54-like_C"/>
</dbReference>
<dbReference type="SMART" id="SM00487">
    <property type="entry name" value="DEXDc"/>
    <property type="match status" value="1"/>
</dbReference>
<keyword evidence="1" id="KW-0547">Nucleotide-binding</keyword>
<organism evidence="7 8">
    <name type="scientific">Puccinia coronata f. sp. avenae</name>
    <dbReference type="NCBI Taxonomy" id="200324"/>
    <lineage>
        <taxon>Eukaryota</taxon>
        <taxon>Fungi</taxon>
        <taxon>Dikarya</taxon>
        <taxon>Basidiomycota</taxon>
        <taxon>Pucciniomycotina</taxon>
        <taxon>Pucciniomycetes</taxon>
        <taxon>Pucciniales</taxon>
        <taxon>Pucciniaceae</taxon>
        <taxon>Puccinia</taxon>
    </lineage>
</organism>
<keyword evidence="2" id="KW-0378">Hydrolase</keyword>
<feature type="domain" description="Helicase C-terminal" evidence="6">
    <location>
        <begin position="618"/>
        <end position="778"/>
    </location>
</feature>
<dbReference type="PROSITE" id="PS51192">
    <property type="entry name" value="HELICASE_ATP_BIND_1"/>
    <property type="match status" value="1"/>
</dbReference>
<dbReference type="GO" id="GO:0006281">
    <property type="term" value="P:DNA repair"/>
    <property type="evidence" value="ECO:0007669"/>
    <property type="project" value="TreeGrafter"/>
</dbReference>
<dbReference type="GO" id="GO:0016787">
    <property type="term" value="F:hydrolase activity"/>
    <property type="evidence" value="ECO:0007669"/>
    <property type="project" value="UniProtKB-KW"/>
</dbReference>
<feature type="region of interest" description="Disordered" evidence="4">
    <location>
        <begin position="310"/>
        <end position="350"/>
    </location>
</feature>
<feature type="compositionally biased region" description="Basic and acidic residues" evidence="4">
    <location>
        <begin position="117"/>
        <end position="126"/>
    </location>
</feature>
<dbReference type="Proteomes" id="UP000235388">
    <property type="component" value="Unassembled WGS sequence"/>
</dbReference>
<keyword evidence="8" id="KW-1185">Reference proteome</keyword>
<evidence type="ECO:0000256" key="3">
    <source>
        <dbReference type="ARBA" id="ARBA00022840"/>
    </source>
</evidence>
<dbReference type="GO" id="GO:0005524">
    <property type="term" value="F:ATP binding"/>
    <property type="evidence" value="ECO:0007669"/>
    <property type="project" value="UniProtKB-KW"/>
</dbReference>
<dbReference type="PROSITE" id="PS51194">
    <property type="entry name" value="HELICASE_CTER"/>
    <property type="match status" value="1"/>
</dbReference>
<feature type="compositionally biased region" description="Basic residues" evidence="4">
    <location>
        <begin position="331"/>
        <end position="340"/>
    </location>
</feature>
<evidence type="ECO:0000256" key="4">
    <source>
        <dbReference type="SAM" id="MobiDB-lite"/>
    </source>
</evidence>
<dbReference type="InterPro" id="IPR014001">
    <property type="entry name" value="Helicase_ATP-bd"/>
</dbReference>
<proteinExistence type="predicted"/>
<name>A0A2N5UVJ8_9BASI</name>
<dbReference type="OrthoDB" id="423559at2759"/>
<dbReference type="PANTHER" id="PTHR45626">
    <property type="entry name" value="TRANSCRIPTION TERMINATION FACTOR 2-RELATED"/>
    <property type="match status" value="1"/>
</dbReference>
<evidence type="ECO:0000256" key="2">
    <source>
        <dbReference type="ARBA" id="ARBA00022801"/>
    </source>
</evidence>
<keyword evidence="3" id="KW-0067">ATP-binding</keyword>
<dbReference type="InterPro" id="IPR050628">
    <property type="entry name" value="SNF2_RAD54_helicase_TF"/>
</dbReference>
<feature type="compositionally biased region" description="Basic and acidic residues" evidence="4">
    <location>
        <begin position="58"/>
        <end position="71"/>
    </location>
</feature>
<accession>A0A2N5UVJ8</accession>
<dbReference type="CDD" id="cd18793">
    <property type="entry name" value="SF2_C_SNF"/>
    <property type="match status" value="1"/>
</dbReference>
<dbReference type="Gene3D" id="3.40.50.10810">
    <property type="entry name" value="Tandem AAA-ATPase domain"/>
    <property type="match status" value="2"/>
</dbReference>
<evidence type="ECO:0000256" key="1">
    <source>
        <dbReference type="ARBA" id="ARBA00022741"/>
    </source>
</evidence>
<evidence type="ECO:0000259" key="6">
    <source>
        <dbReference type="PROSITE" id="PS51194"/>
    </source>
</evidence>
<evidence type="ECO:0000313" key="8">
    <source>
        <dbReference type="Proteomes" id="UP000235388"/>
    </source>
</evidence>
<sequence>MRGARGAPAPGAHFGAPPAAFSFFGGTPETTKIAVMDPPKDAHTSNPLNPLPLARMDPNLKSDSATRHGEPAKLSAKQQAYNAMLQDMQKIDIKPRVLSGPLLGGTAATKAGPPFDPSDKTSDGNKGRPSTSSHEKDQSDSNPLGIDLSEGPREFMTQQQSEDALRELVEGMYEGDMEDVDMEAAMPEGLSCKLLPHQVVGVNWMKSREEGKKKGGILADDMGFGKTVQSIALISAHKQLEKGAPKTTLVVCPLALKDQWVDEVEQKSDLSVVLYHGSKRHQIAHKLHKYRVVVTTYDVVSSEWQNPKKLALSGNGSSEEEDQLSDSAGGKKSKTSRASKTKSSPLFTKDDGSPMRFWRIILDEAHTIKNRQAQKTKACFELRGNYKWCLTGTPIQNGVEDIFPLLKFIGNSVRPFNDYAEFQDKILKPMKSSRGKGAIVRIQALLKVILLRRSKESKDKDGNPILKLPGKELILLRTPFRTTEETQFYQSVSERMAERMAKITASGDAKKSYITFLTLLLRMRQATLHPALGSDRADADNLEITDGKNSSTVEDAENQVDNLADMMGGMDVKVSKCSICLEVLAPELAGESHCIACARQLRLAKTFEGMETSTKISRLLELLDEIQAEDTKTRKKTIVFSQFTSFLNLIEPFIKKAGYGYTRYDGAKTPDEKTRALDKIKSDPKCTVLLISLKCGSVGLNLTSCSRVILMDPWWNPSIETQAFDRAHRFGQREDVQCYKITIADTIEDRILQLQEEKQSVANQALGTEAAKKMNKLSVNEILYLIRGS</sequence>
<comment type="caution">
    <text evidence="7">The sequence shown here is derived from an EMBL/GenBank/DDBJ whole genome shotgun (WGS) entry which is preliminary data.</text>
</comment>
<dbReference type="InterPro" id="IPR038718">
    <property type="entry name" value="SNF2-like_sf"/>
</dbReference>
<gene>
    <name evidence="7" type="ORF">PCANC_11486</name>
</gene>
<protein>
    <submittedName>
        <fullName evidence="7">Uncharacterized protein</fullName>
    </submittedName>
</protein>
<dbReference type="GO" id="GO:0005634">
    <property type="term" value="C:nucleus"/>
    <property type="evidence" value="ECO:0007669"/>
    <property type="project" value="TreeGrafter"/>
</dbReference>